<sequence>MKTDVTTLEATKSGSVDLNESVYGLELRADLLHRMVNYQLASRQAGTHKTKNRSEIVGTTKKFGRQKGGGGARHGNRKSNIFVGGGRAHGPVVRSHATKLPKKVRTLALKTALSSKVQAAQLIVLDKAESKHGKTSVLRNQLTKLGITSALIIDGSDVNENFARAARNIEKIDVLPVQGINVYDILRRDHLVLTKAAIESLEERFK</sequence>
<dbReference type="AlphaFoldDB" id="A0A368E1J1"/>
<dbReference type="GO" id="GO:0006412">
    <property type="term" value="P:translation"/>
    <property type="evidence" value="ECO:0007669"/>
    <property type="project" value="UniProtKB-UniRule"/>
</dbReference>
<dbReference type="NCBIfam" id="TIGR03953">
    <property type="entry name" value="rplD_bact"/>
    <property type="match status" value="1"/>
</dbReference>
<dbReference type="GO" id="GO:0005840">
    <property type="term" value="C:ribosome"/>
    <property type="evidence" value="ECO:0007669"/>
    <property type="project" value="UniProtKB-KW"/>
</dbReference>
<dbReference type="PANTHER" id="PTHR10746:SF6">
    <property type="entry name" value="LARGE RIBOSOMAL SUBUNIT PROTEIN UL4M"/>
    <property type="match status" value="1"/>
</dbReference>
<keyword evidence="3 5" id="KW-0687">Ribonucleoprotein</keyword>
<evidence type="ECO:0000256" key="3">
    <source>
        <dbReference type="ARBA" id="ARBA00023274"/>
    </source>
</evidence>
<comment type="function">
    <text evidence="5">Forms part of the polypeptide exit tunnel.</text>
</comment>
<dbReference type="SUPFAM" id="SSF52166">
    <property type="entry name" value="Ribosomal protein L4"/>
    <property type="match status" value="1"/>
</dbReference>
<dbReference type="Pfam" id="PF00573">
    <property type="entry name" value="Ribosomal_L4"/>
    <property type="match status" value="1"/>
</dbReference>
<evidence type="ECO:0000256" key="1">
    <source>
        <dbReference type="ARBA" id="ARBA00010528"/>
    </source>
</evidence>
<gene>
    <name evidence="5" type="primary">rplD</name>
    <name evidence="7" type="ORF">DBW69_03970</name>
</gene>
<organism evidence="7 8">
    <name type="scientific">PS1 clade bacterium</name>
    <dbReference type="NCBI Taxonomy" id="2175152"/>
    <lineage>
        <taxon>Bacteria</taxon>
        <taxon>Pseudomonadati</taxon>
        <taxon>Pseudomonadota</taxon>
        <taxon>Alphaproteobacteria</taxon>
        <taxon>PS1 clade</taxon>
    </lineage>
</organism>
<dbReference type="GO" id="GO:0003735">
    <property type="term" value="F:structural constituent of ribosome"/>
    <property type="evidence" value="ECO:0007669"/>
    <property type="project" value="InterPro"/>
</dbReference>
<proteinExistence type="inferred from homology"/>
<dbReference type="InterPro" id="IPR023574">
    <property type="entry name" value="Ribosomal_uL4_dom_sf"/>
</dbReference>
<reference evidence="7 8" key="1">
    <citation type="journal article" date="2018" name="Microbiome">
        <title>Fine metagenomic profile of the Mediterranean stratified and mixed water columns revealed by assembly and recruitment.</title>
        <authorList>
            <person name="Haro-Moreno J.M."/>
            <person name="Lopez-Perez M."/>
            <person name="De La Torre J.R."/>
            <person name="Picazo A."/>
            <person name="Camacho A."/>
            <person name="Rodriguez-Valera F."/>
        </authorList>
    </citation>
    <scope>NUCLEOTIDE SEQUENCE [LARGE SCALE GENOMIC DNA]</scope>
    <source>
        <strain evidence="7">MED-G55</strain>
    </source>
</reference>
<evidence type="ECO:0000256" key="6">
    <source>
        <dbReference type="SAM" id="MobiDB-lite"/>
    </source>
</evidence>
<dbReference type="Proteomes" id="UP000252132">
    <property type="component" value="Unassembled WGS sequence"/>
</dbReference>
<dbReference type="GO" id="GO:1990904">
    <property type="term" value="C:ribonucleoprotein complex"/>
    <property type="evidence" value="ECO:0007669"/>
    <property type="project" value="UniProtKB-KW"/>
</dbReference>
<comment type="subunit">
    <text evidence="5">Part of the 50S ribosomal subunit.</text>
</comment>
<dbReference type="Gene3D" id="3.40.1370.10">
    <property type="match status" value="1"/>
</dbReference>
<evidence type="ECO:0000256" key="2">
    <source>
        <dbReference type="ARBA" id="ARBA00022980"/>
    </source>
</evidence>
<evidence type="ECO:0000313" key="7">
    <source>
        <dbReference type="EMBL" id="RCL77325.1"/>
    </source>
</evidence>
<evidence type="ECO:0000313" key="8">
    <source>
        <dbReference type="Proteomes" id="UP000252132"/>
    </source>
</evidence>
<keyword evidence="2 5" id="KW-0689">Ribosomal protein</keyword>
<dbReference type="HAMAP" id="MF_01328_B">
    <property type="entry name" value="Ribosomal_uL4_B"/>
    <property type="match status" value="1"/>
</dbReference>
<dbReference type="GO" id="GO:0019843">
    <property type="term" value="F:rRNA binding"/>
    <property type="evidence" value="ECO:0007669"/>
    <property type="project" value="UniProtKB-UniRule"/>
</dbReference>
<dbReference type="InterPro" id="IPR013005">
    <property type="entry name" value="Ribosomal_uL4-like"/>
</dbReference>
<evidence type="ECO:0000256" key="5">
    <source>
        <dbReference type="HAMAP-Rule" id="MF_01328"/>
    </source>
</evidence>
<evidence type="ECO:0000256" key="4">
    <source>
        <dbReference type="ARBA" id="ARBA00035244"/>
    </source>
</evidence>
<protein>
    <recommendedName>
        <fullName evidence="4 5">Large ribosomal subunit protein uL4</fullName>
    </recommendedName>
</protein>
<keyword evidence="5" id="KW-0699">rRNA-binding</keyword>
<dbReference type="PANTHER" id="PTHR10746">
    <property type="entry name" value="50S RIBOSOMAL PROTEIN L4"/>
    <property type="match status" value="1"/>
</dbReference>
<keyword evidence="5" id="KW-0694">RNA-binding</keyword>
<feature type="region of interest" description="Disordered" evidence="6">
    <location>
        <begin position="61"/>
        <end position="92"/>
    </location>
</feature>
<name>A0A368E1J1_9PROT</name>
<comment type="function">
    <text evidence="5">One of the primary rRNA binding proteins, this protein initially binds near the 5'-end of the 23S rRNA. It is important during the early stages of 50S assembly. It makes multiple contacts with different domains of the 23S rRNA in the assembled 50S subunit and ribosome.</text>
</comment>
<comment type="similarity">
    <text evidence="1 5">Belongs to the universal ribosomal protein uL4 family.</text>
</comment>
<dbReference type="EMBL" id="QOQF01000010">
    <property type="protein sequence ID" value="RCL77325.1"/>
    <property type="molecule type" value="Genomic_DNA"/>
</dbReference>
<dbReference type="InterPro" id="IPR002136">
    <property type="entry name" value="Ribosomal_uL4"/>
</dbReference>
<comment type="caution">
    <text evidence="7">The sequence shown here is derived from an EMBL/GenBank/DDBJ whole genome shotgun (WGS) entry which is preliminary data.</text>
</comment>
<accession>A0A368E1J1</accession>